<evidence type="ECO:0000313" key="2">
    <source>
        <dbReference type="EMBL" id="KYO23984.1"/>
    </source>
</evidence>
<accession>A0A151MHK5</accession>
<reference evidence="2 3" key="1">
    <citation type="journal article" date="2012" name="Genome Biol.">
        <title>Sequencing three crocodilian genomes to illuminate the evolution of archosaurs and amniotes.</title>
        <authorList>
            <person name="St John J.A."/>
            <person name="Braun E.L."/>
            <person name="Isberg S.R."/>
            <person name="Miles L.G."/>
            <person name="Chong A.Y."/>
            <person name="Gongora J."/>
            <person name="Dalzell P."/>
            <person name="Moran C."/>
            <person name="Bed'hom B."/>
            <person name="Abzhanov A."/>
            <person name="Burgess S.C."/>
            <person name="Cooksey A.M."/>
            <person name="Castoe T.A."/>
            <person name="Crawford N.G."/>
            <person name="Densmore L.D."/>
            <person name="Drew J.C."/>
            <person name="Edwards S.V."/>
            <person name="Faircloth B.C."/>
            <person name="Fujita M.K."/>
            <person name="Greenwold M.J."/>
            <person name="Hoffmann F.G."/>
            <person name="Howard J.M."/>
            <person name="Iguchi T."/>
            <person name="Janes D.E."/>
            <person name="Khan S.Y."/>
            <person name="Kohno S."/>
            <person name="de Koning A.J."/>
            <person name="Lance S.L."/>
            <person name="McCarthy F.M."/>
            <person name="McCormack J.E."/>
            <person name="Merchant M.E."/>
            <person name="Peterson D.G."/>
            <person name="Pollock D.D."/>
            <person name="Pourmand N."/>
            <person name="Raney B.J."/>
            <person name="Roessler K.A."/>
            <person name="Sanford J.R."/>
            <person name="Sawyer R.H."/>
            <person name="Schmidt C.J."/>
            <person name="Triplett E.W."/>
            <person name="Tuberville T.D."/>
            <person name="Venegas-Anaya M."/>
            <person name="Howard J.T."/>
            <person name="Jarvis E.D."/>
            <person name="Guillette L.J.Jr."/>
            <person name="Glenn T.C."/>
            <person name="Green R.E."/>
            <person name="Ray D.A."/>
        </authorList>
    </citation>
    <scope>NUCLEOTIDE SEQUENCE [LARGE SCALE GENOMIC DNA]</scope>
    <source>
        <strain evidence="2">KSC_2009_1</strain>
    </source>
</reference>
<feature type="chain" id="PRO_5007585180" evidence="1">
    <location>
        <begin position="21"/>
        <end position="97"/>
    </location>
</feature>
<dbReference type="Proteomes" id="UP000050525">
    <property type="component" value="Unassembled WGS sequence"/>
</dbReference>
<proteinExistence type="predicted"/>
<keyword evidence="3" id="KW-1185">Reference proteome</keyword>
<dbReference type="EMBL" id="AKHW03006155">
    <property type="protein sequence ID" value="KYO23984.1"/>
    <property type="molecule type" value="Genomic_DNA"/>
</dbReference>
<protein>
    <submittedName>
        <fullName evidence="2">Uncharacterized protein</fullName>
    </submittedName>
</protein>
<name>A0A151MHK5_ALLMI</name>
<sequence length="97" mass="10961">MWAGFVLRSILPYPVGFLQALGIWDYSEQQQELRVHIGNSGGKGKCYQDQTPEKGPSLGSSTQLELLDNVPALSSGLYCWERIFHYDEDNREISPVE</sequence>
<gene>
    <name evidence="2" type="ORF">Y1Q_0004583</name>
</gene>
<keyword evidence="1" id="KW-0732">Signal</keyword>
<comment type="caution">
    <text evidence="2">The sequence shown here is derived from an EMBL/GenBank/DDBJ whole genome shotgun (WGS) entry which is preliminary data.</text>
</comment>
<feature type="signal peptide" evidence="1">
    <location>
        <begin position="1"/>
        <end position="20"/>
    </location>
</feature>
<dbReference type="AlphaFoldDB" id="A0A151MHK5"/>
<evidence type="ECO:0000313" key="3">
    <source>
        <dbReference type="Proteomes" id="UP000050525"/>
    </source>
</evidence>
<organism evidence="2 3">
    <name type="scientific">Alligator mississippiensis</name>
    <name type="common">American alligator</name>
    <dbReference type="NCBI Taxonomy" id="8496"/>
    <lineage>
        <taxon>Eukaryota</taxon>
        <taxon>Metazoa</taxon>
        <taxon>Chordata</taxon>
        <taxon>Craniata</taxon>
        <taxon>Vertebrata</taxon>
        <taxon>Euteleostomi</taxon>
        <taxon>Archelosauria</taxon>
        <taxon>Archosauria</taxon>
        <taxon>Crocodylia</taxon>
        <taxon>Alligatoridae</taxon>
        <taxon>Alligatorinae</taxon>
        <taxon>Alligator</taxon>
    </lineage>
</organism>
<evidence type="ECO:0000256" key="1">
    <source>
        <dbReference type="SAM" id="SignalP"/>
    </source>
</evidence>